<dbReference type="Proteomes" id="UP000465361">
    <property type="component" value="Unassembled WGS sequence"/>
</dbReference>
<dbReference type="AlphaFoldDB" id="A0A7I9XZN9"/>
<comment type="caution">
    <text evidence="1">The sequence shown here is derived from an EMBL/GenBank/DDBJ whole genome shotgun (WGS) entry which is preliminary data.</text>
</comment>
<name>A0A7I9XZN9_9MYCO</name>
<sequence>MLGGLNSQTTVSRVDAAGMHYDRIPRAREPTWVHNRHGLLVEIWSRCLGVCRTVEVTVTRFAGDAACVHAVQSSGMPLPEG</sequence>
<gene>
    <name evidence="1" type="ORF">MBOT_25950</name>
</gene>
<dbReference type="EMBL" id="BLKW01000004">
    <property type="protein sequence ID" value="GFG75230.1"/>
    <property type="molecule type" value="Genomic_DNA"/>
</dbReference>
<accession>A0A7I9XZN9</accession>
<reference evidence="1 2" key="1">
    <citation type="journal article" date="2019" name="Emerg. Microbes Infect.">
        <title>Comprehensive subspecies identification of 175 nontuberculous mycobacteria species based on 7547 genomic profiles.</title>
        <authorList>
            <person name="Matsumoto Y."/>
            <person name="Kinjo T."/>
            <person name="Motooka D."/>
            <person name="Nabeya D."/>
            <person name="Jung N."/>
            <person name="Uechi K."/>
            <person name="Horii T."/>
            <person name="Iida T."/>
            <person name="Fujita J."/>
            <person name="Nakamura S."/>
        </authorList>
    </citation>
    <scope>NUCLEOTIDE SEQUENCE [LARGE SCALE GENOMIC DNA]</scope>
    <source>
        <strain evidence="1 2">JCM 17322</strain>
    </source>
</reference>
<organism evidence="1 2">
    <name type="scientific">Mycobacterium botniense</name>
    <dbReference type="NCBI Taxonomy" id="84962"/>
    <lineage>
        <taxon>Bacteria</taxon>
        <taxon>Bacillati</taxon>
        <taxon>Actinomycetota</taxon>
        <taxon>Actinomycetes</taxon>
        <taxon>Mycobacteriales</taxon>
        <taxon>Mycobacteriaceae</taxon>
        <taxon>Mycobacterium</taxon>
    </lineage>
</organism>
<evidence type="ECO:0000313" key="2">
    <source>
        <dbReference type="Proteomes" id="UP000465361"/>
    </source>
</evidence>
<evidence type="ECO:0000313" key="1">
    <source>
        <dbReference type="EMBL" id="GFG75230.1"/>
    </source>
</evidence>
<keyword evidence="2" id="KW-1185">Reference proteome</keyword>
<proteinExistence type="predicted"/>
<protein>
    <submittedName>
        <fullName evidence="1">Uncharacterized protein</fullName>
    </submittedName>
</protein>